<dbReference type="InterPro" id="IPR027417">
    <property type="entry name" value="P-loop_NTPase"/>
</dbReference>
<dbReference type="GO" id="GO:0006233">
    <property type="term" value="P:dTDP biosynthetic process"/>
    <property type="evidence" value="ECO:0007669"/>
    <property type="project" value="InterPro"/>
</dbReference>
<keyword evidence="4 12" id="KW-0808">Transferase</keyword>
<feature type="domain" description="Thymidylate kinase-like" evidence="13">
    <location>
        <begin position="8"/>
        <end position="196"/>
    </location>
</feature>
<sequence>MKPLFISIEGLEGAGKTTQAAVLMNWLTERGVELVRTREPGGTPVAEAIRELVLATHEEEIDPIAELLLVFAARKQHVETLIKPSLAAGKWVLSDRFTDATYAYQGGGRMLAAELIQQLENTVLEGFQPDLTIWFDCDAEVGLSRASNRGALDRIEQEDMAFFNRCRDAYASRAEKQPQRFLRINANNDVDQVSRELIAALELHFA</sequence>
<evidence type="ECO:0000256" key="12">
    <source>
        <dbReference type="HAMAP-Rule" id="MF_00165"/>
    </source>
</evidence>
<dbReference type="OrthoDB" id="9774907at2"/>
<comment type="similarity">
    <text evidence="1 12">Belongs to the thymidylate kinase family.</text>
</comment>
<evidence type="ECO:0000256" key="11">
    <source>
        <dbReference type="ARBA" id="ARBA00057735"/>
    </source>
</evidence>
<dbReference type="GO" id="GO:0005829">
    <property type="term" value="C:cytosol"/>
    <property type="evidence" value="ECO:0007669"/>
    <property type="project" value="TreeGrafter"/>
</dbReference>
<evidence type="ECO:0000256" key="3">
    <source>
        <dbReference type="ARBA" id="ARBA00017144"/>
    </source>
</evidence>
<evidence type="ECO:0000256" key="1">
    <source>
        <dbReference type="ARBA" id="ARBA00009776"/>
    </source>
</evidence>
<dbReference type="InterPro" id="IPR039430">
    <property type="entry name" value="Thymidylate_kin-like_dom"/>
</dbReference>
<dbReference type="Gene3D" id="3.40.50.300">
    <property type="entry name" value="P-loop containing nucleotide triphosphate hydrolases"/>
    <property type="match status" value="1"/>
</dbReference>
<dbReference type="GO" id="GO:0006235">
    <property type="term" value="P:dTTP biosynthetic process"/>
    <property type="evidence" value="ECO:0007669"/>
    <property type="project" value="UniProtKB-UniRule"/>
</dbReference>
<dbReference type="CDD" id="cd01672">
    <property type="entry name" value="TMPK"/>
    <property type="match status" value="1"/>
</dbReference>
<evidence type="ECO:0000313" key="14">
    <source>
        <dbReference type="EMBL" id="TXR53512.1"/>
    </source>
</evidence>
<comment type="function">
    <text evidence="11 12">Phosphorylation of dTMP to form dTDP in both de novo and salvage pathways of dTTP synthesis.</text>
</comment>
<dbReference type="SUPFAM" id="SSF52540">
    <property type="entry name" value="P-loop containing nucleoside triphosphate hydrolases"/>
    <property type="match status" value="1"/>
</dbReference>
<dbReference type="GO" id="GO:0005524">
    <property type="term" value="F:ATP binding"/>
    <property type="evidence" value="ECO:0007669"/>
    <property type="project" value="UniProtKB-UniRule"/>
</dbReference>
<evidence type="ECO:0000256" key="4">
    <source>
        <dbReference type="ARBA" id="ARBA00022679"/>
    </source>
</evidence>
<evidence type="ECO:0000256" key="5">
    <source>
        <dbReference type="ARBA" id="ARBA00022727"/>
    </source>
</evidence>
<feature type="binding site" evidence="12">
    <location>
        <begin position="10"/>
        <end position="17"/>
    </location>
    <ligand>
        <name>ATP</name>
        <dbReference type="ChEBI" id="CHEBI:30616"/>
    </ligand>
</feature>
<organism evidence="14 15">
    <name type="scientific">Reinekea thalattae</name>
    <dbReference type="NCBI Taxonomy" id="2593301"/>
    <lineage>
        <taxon>Bacteria</taxon>
        <taxon>Pseudomonadati</taxon>
        <taxon>Pseudomonadota</taxon>
        <taxon>Gammaproteobacteria</taxon>
        <taxon>Oceanospirillales</taxon>
        <taxon>Saccharospirillaceae</taxon>
        <taxon>Reinekea</taxon>
    </lineage>
</organism>
<evidence type="ECO:0000256" key="6">
    <source>
        <dbReference type="ARBA" id="ARBA00022741"/>
    </source>
</evidence>
<dbReference type="EC" id="2.7.4.9" evidence="2 12"/>
<evidence type="ECO:0000256" key="2">
    <source>
        <dbReference type="ARBA" id="ARBA00012980"/>
    </source>
</evidence>
<dbReference type="FunFam" id="3.40.50.300:FF:000225">
    <property type="entry name" value="Thymidylate kinase"/>
    <property type="match status" value="1"/>
</dbReference>
<accession>A0A5C8Z6I0</accession>
<dbReference type="PANTHER" id="PTHR10344">
    <property type="entry name" value="THYMIDYLATE KINASE"/>
    <property type="match status" value="1"/>
</dbReference>
<keyword evidence="5 12" id="KW-0545">Nucleotide biosynthesis</keyword>
<proteinExistence type="inferred from homology"/>
<evidence type="ECO:0000313" key="15">
    <source>
        <dbReference type="Proteomes" id="UP000321764"/>
    </source>
</evidence>
<dbReference type="HAMAP" id="MF_00165">
    <property type="entry name" value="Thymidylate_kinase"/>
    <property type="match status" value="1"/>
</dbReference>
<dbReference type="GO" id="GO:0006227">
    <property type="term" value="P:dUDP biosynthetic process"/>
    <property type="evidence" value="ECO:0007669"/>
    <property type="project" value="TreeGrafter"/>
</dbReference>
<protein>
    <recommendedName>
        <fullName evidence="3 12">Thymidylate kinase</fullName>
        <ecNumber evidence="2 12">2.7.4.9</ecNumber>
    </recommendedName>
    <alternativeName>
        <fullName evidence="9 12">dTMP kinase</fullName>
    </alternativeName>
</protein>
<evidence type="ECO:0000256" key="8">
    <source>
        <dbReference type="ARBA" id="ARBA00022840"/>
    </source>
</evidence>
<dbReference type="AlphaFoldDB" id="A0A5C8Z6I0"/>
<comment type="catalytic activity">
    <reaction evidence="10 12">
        <text>dTMP + ATP = dTDP + ADP</text>
        <dbReference type="Rhea" id="RHEA:13517"/>
        <dbReference type="ChEBI" id="CHEBI:30616"/>
        <dbReference type="ChEBI" id="CHEBI:58369"/>
        <dbReference type="ChEBI" id="CHEBI:63528"/>
        <dbReference type="ChEBI" id="CHEBI:456216"/>
        <dbReference type="EC" id="2.7.4.9"/>
    </reaction>
</comment>
<evidence type="ECO:0000259" key="13">
    <source>
        <dbReference type="Pfam" id="PF02223"/>
    </source>
</evidence>
<dbReference type="GO" id="GO:0004798">
    <property type="term" value="F:dTMP kinase activity"/>
    <property type="evidence" value="ECO:0007669"/>
    <property type="project" value="UniProtKB-UniRule"/>
</dbReference>
<dbReference type="RefSeq" id="WP_147712914.1">
    <property type="nucleotide sequence ID" value="NZ_VKAD01000001.1"/>
</dbReference>
<dbReference type="Proteomes" id="UP000321764">
    <property type="component" value="Unassembled WGS sequence"/>
</dbReference>
<keyword evidence="7 12" id="KW-0418">Kinase</keyword>
<dbReference type="InterPro" id="IPR018094">
    <property type="entry name" value="Thymidylate_kinase"/>
</dbReference>
<keyword evidence="8 12" id="KW-0067">ATP-binding</keyword>
<evidence type="ECO:0000256" key="9">
    <source>
        <dbReference type="ARBA" id="ARBA00029962"/>
    </source>
</evidence>
<dbReference type="Pfam" id="PF02223">
    <property type="entry name" value="Thymidylate_kin"/>
    <property type="match status" value="1"/>
</dbReference>
<reference evidence="14 15" key="1">
    <citation type="submission" date="2019-07" db="EMBL/GenBank/DDBJ databases">
        <title>Reinekea sp. strain SSH23 genome sequencing and assembly.</title>
        <authorList>
            <person name="Kim I."/>
        </authorList>
    </citation>
    <scope>NUCLEOTIDE SEQUENCE [LARGE SCALE GENOMIC DNA]</scope>
    <source>
        <strain evidence="14 15">SSH23</strain>
    </source>
</reference>
<gene>
    <name evidence="12" type="primary">tmk</name>
    <name evidence="14" type="ORF">FME95_02790</name>
</gene>
<dbReference type="EMBL" id="VKAD01000001">
    <property type="protein sequence ID" value="TXR53512.1"/>
    <property type="molecule type" value="Genomic_DNA"/>
</dbReference>
<comment type="caution">
    <text evidence="14">The sequence shown here is derived from an EMBL/GenBank/DDBJ whole genome shotgun (WGS) entry which is preliminary data.</text>
</comment>
<name>A0A5C8Z6I0_9GAMM</name>
<evidence type="ECO:0000256" key="10">
    <source>
        <dbReference type="ARBA" id="ARBA00048743"/>
    </source>
</evidence>
<evidence type="ECO:0000256" key="7">
    <source>
        <dbReference type="ARBA" id="ARBA00022777"/>
    </source>
</evidence>
<keyword evidence="15" id="KW-1185">Reference proteome</keyword>
<dbReference type="NCBIfam" id="TIGR00041">
    <property type="entry name" value="DTMP_kinase"/>
    <property type="match status" value="1"/>
</dbReference>
<keyword evidence="6 12" id="KW-0547">Nucleotide-binding</keyword>
<dbReference type="PANTHER" id="PTHR10344:SF4">
    <property type="entry name" value="UMP-CMP KINASE 2, MITOCHONDRIAL"/>
    <property type="match status" value="1"/>
</dbReference>